<comment type="subcellular location">
    <subcellularLocation>
        <location evidence="1">Mitochondrion</location>
    </subcellularLocation>
</comment>
<feature type="compositionally biased region" description="Pro residues" evidence="5">
    <location>
        <begin position="17"/>
        <end position="28"/>
    </location>
</feature>
<feature type="compositionally biased region" description="Polar residues" evidence="5">
    <location>
        <begin position="75"/>
        <end position="85"/>
    </location>
</feature>
<dbReference type="Proteomes" id="UP000559027">
    <property type="component" value="Unassembled WGS sequence"/>
</dbReference>
<name>A0A8H5D486_9AGAR</name>
<sequence length="435" mass="47018">MNAVDDDFGPFVGGPLDAPPSPSPPPPHAQLYLAEAKANTDRNRKAVLDELLVHQDDPLYWHKPSHSPPAPPKMSTPTIHGQHASTSSWFSTLHDKIPSTPNPIPFTKSFFSVNHSNTAPAATVDFNSSTLRRSGSSTSSTPFAPHVFVPISGAPGFKPDEYDWDKGFSEALEHEAVADSISSSSIASRNGKSEPLKSVFSQLPPEVPMAITKSPSPAPLVHLGEYIEKKAGSVELVGRRFSTTPVLTSAIADKIRPHLPALARLPRSWSLVYSLDQHGISLKTLYANCETASAASLRSRSATKINGMLFVVKDSDGMVFGVWMGDGLRMSRGNEKYYGSGESFLWKWDEERDELRVFKWTGRNDYVALCDPEFISFGGGDGSYGLYLDDTLFEGTSARSITFANEVLCSPSGPRLAGGAVGFECVGVEVWGIGA</sequence>
<proteinExistence type="inferred from homology"/>
<reference evidence="7 8" key="1">
    <citation type="journal article" date="2020" name="ISME J.">
        <title>Uncovering the hidden diversity of litter-decomposition mechanisms in mushroom-forming fungi.</title>
        <authorList>
            <person name="Floudas D."/>
            <person name="Bentzer J."/>
            <person name="Ahren D."/>
            <person name="Johansson T."/>
            <person name="Persson P."/>
            <person name="Tunlid A."/>
        </authorList>
    </citation>
    <scope>NUCLEOTIDE SEQUENCE [LARGE SCALE GENOMIC DNA]</scope>
    <source>
        <strain evidence="7 8">CBS 146.42</strain>
    </source>
</reference>
<dbReference type="Pfam" id="PF07534">
    <property type="entry name" value="TLD"/>
    <property type="match status" value="1"/>
</dbReference>
<accession>A0A8H5D486</accession>
<dbReference type="PROSITE" id="PS51886">
    <property type="entry name" value="TLDC"/>
    <property type="match status" value="1"/>
</dbReference>
<dbReference type="GO" id="GO:0006979">
    <property type="term" value="P:response to oxidative stress"/>
    <property type="evidence" value="ECO:0007669"/>
    <property type="project" value="TreeGrafter"/>
</dbReference>
<dbReference type="InterPro" id="IPR006571">
    <property type="entry name" value="TLDc_dom"/>
</dbReference>
<organism evidence="7 8">
    <name type="scientific">Leucocoprinus leucothites</name>
    <dbReference type="NCBI Taxonomy" id="201217"/>
    <lineage>
        <taxon>Eukaryota</taxon>
        <taxon>Fungi</taxon>
        <taxon>Dikarya</taxon>
        <taxon>Basidiomycota</taxon>
        <taxon>Agaricomycotina</taxon>
        <taxon>Agaricomycetes</taxon>
        <taxon>Agaricomycetidae</taxon>
        <taxon>Agaricales</taxon>
        <taxon>Agaricineae</taxon>
        <taxon>Agaricaceae</taxon>
        <taxon>Leucocoprinus</taxon>
    </lineage>
</organism>
<feature type="region of interest" description="Disordered" evidence="5">
    <location>
        <begin position="62"/>
        <end position="85"/>
    </location>
</feature>
<dbReference type="GO" id="GO:0005634">
    <property type="term" value="C:nucleus"/>
    <property type="evidence" value="ECO:0007669"/>
    <property type="project" value="TreeGrafter"/>
</dbReference>
<keyword evidence="8" id="KW-1185">Reference proteome</keyword>
<evidence type="ECO:0000256" key="1">
    <source>
        <dbReference type="ARBA" id="ARBA00004173"/>
    </source>
</evidence>
<evidence type="ECO:0000313" key="8">
    <source>
        <dbReference type="Proteomes" id="UP000559027"/>
    </source>
</evidence>
<dbReference type="EMBL" id="JAACJO010000010">
    <property type="protein sequence ID" value="KAF5353220.1"/>
    <property type="molecule type" value="Genomic_DNA"/>
</dbReference>
<evidence type="ECO:0000256" key="4">
    <source>
        <dbReference type="ARBA" id="ARBA00040604"/>
    </source>
</evidence>
<comment type="similarity">
    <text evidence="2">Belongs to the OXR1 family.</text>
</comment>
<feature type="domain" description="TLDc" evidence="6">
    <location>
        <begin position="245"/>
        <end position="434"/>
    </location>
</feature>
<keyword evidence="3" id="KW-0496">Mitochondrion</keyword>
<evidence type="ECO:0000256" key="5">
    <source>
        <dbReference type="SAM" id="MobiDB-lite"/>
    </source>
</evidence>
<dbReference type="PANTHER" id="PTHR23354:SF62">
    <property type="entry name" value="MUSTARD, ISOFORM V"/>
    <property type="match status" value="1"/>
</dbReference>
<dbReference type="AlphaFoldDB" id="A0A8H5D486"/>
<evidence type="ECO:0000256" key="2">
    <source>
        <dbReference type="ARBA" id="ARBA00009540"/>
    </source>
</evidence>
<comment type="caution">
    <text evidence="7">The sequence shown here is derived from an EMBL/GenBank/DDBJ whole genome shotgun (WGS) entry which is preliminary data.</text>
</comment>
<evidence type="ECO:0000259" key="6">
    <source>
        <dbReference type="PROSITE" id="PS51886"/>
    </source>
</evidence>
<dbReference type="SMART" id="SM00584">
    <property type="entry name" value="TLDc"/>
    <property type="match status" value="1"/>
</dbReference>
<evidence type="ECO:0000313" key="7">
    <source>
        <dbReference type="EMBL" id="KAF5353220.1"/>
    </source>
</evidence>
<evidence type="ECO:0000256" key="3">
    <source>
        <dbReference type="ARBA" id="ARBA00023128"/>
    </source>
</evidence>
<gene>
    <name evidence="7" type="ORF">D9756_007796</name>
</gene>
<dbReference type="PANTHER" id="PTHR23354">
    <property type="entry name" value="NUCLEOLAR PROTEIN 7/ESTROGEN RECEPTOR COACTIVATOR-RELATED"/>
    <property type="match status" value="1"/>
</dbReference>
<protein>
    <recommendedName>
        <fullName evidence="4">Oxidation resistance protein 1</fullName>
    </recommendedName>
</protein>
<dbReference type="GO" id="GO:0005739">
    <property type="term" value="C:mitochondrion"/>
    <property type="evidence" value="ECO:0007669"/>
    <property type="project" value="UniProtKB-SubCell"/>
</dbReference>
<feature type="region of interest" description="Disordered" evidence="5">
    <location>
        <begin position="1"/>
        <end position="29"/>
    </location>
</feature>
<dbReference type="OrthoDB" id="26679at2759"/>